<dbReference type="SUPFAM" id="SSF53474">
    <property type="entry name" value="alpha/beta-Hydrolases"/>
    <property type="match status" value="1"/>
</dbReference>
<protein>
    <submittedName>
        <fullName evidence="3">Unannotated protein</fullName>
    </submittedName>
</protein>
<organism evidence="3">
    <name type="scientific">freshwater metagenome</name>
    <dbReference type="NCBI Taxonomy" id="449393"/>
    <lineage>
        <taxon>unclassified sequences</taxon>
        <taxon>metagenomes</taxon>
        <taxon>ecological metagenomes</taxon>
    </lineage>
</organism>
<dbReference type="InterPro" id="IPR029058">
    <property type="entry name" value="AB_hydrolase_fold"/>
</dbReference>
<accession>A0A6J6EZM3</accession>
<dbReference type="PANTHER" id="PTHR43194:SF2">
    <property type="entry name" value="PEROXISOMAL MEMBRANE PROTEIN LPX1"/>
    <property type="match status" value="1"/>
</dbReference>
<dbReference type="InterPro" id="IPR000073">
    <property type="entry name" value="AB_hydrolase_1"/>
</dbReference>
<dbReference type="Gene3D" id="3.40.50.1820">
    <property type="entry name" value="alpha/beta hydrolase"/>
    <property type="match status" value="1"/>
</dbReference>
<feature type="compositionally biased region" description="Low complexity" evidence="1">
    <location>
        <begin position="244"/>
        <end position="259"/>
    </location>
</feature>
<reference evidence="3" key="1">
    <citation type="submission" date="2020-05" db="EMBL/GenBank/DDBJ databases">
        <authorList>
            <person name="Chiriac C."/>
            <person name="Salcher M."/>
            <person name="Ghai R."/>
            <person name="Kavagutti S V."/>
        </authorList>
    </citation>
    <scope>NUCLEOTIDE SEQUENCE</scope>
</reference>
<dbReference type="Pfam" id="PF00561">
    <property type="entry name" value="Abhydrolase_1"/>
    <property type="match status" value="1"/>
</dbReference>
<proteinExistence type="predicted"/>
<evidence type="ECO:0000256" key="1">
    <source>
        <dbReference type="SAM" id="MobiDB-lite"/>
    </source>
</evidence>
<feature type="region of interest" description="Disordered" evidence="1">
    <location>
        <begin position="229"/>
        <end position="259"/>
    </location>
</feature>
<evidence type="ECO:0000259" key="2">
    <source>
        <dbReference type="Pfam" id="PF00561"/>
    </source>
</evidence>
<dbReference type="EMBL" id="CAEZSR010000157">
    <property type="protein sequence ID" value="CAB4581467.1"/>
    <property type="molecule type" value="Genomic_DNA"/>
</dbReference>
<dbReference type="PANTHER" id="PTHR43194">
    <property type="entry name" value="HYDROLASE ALPHA/BETA FOLD FAMILY"/>
    <property type="match status" value="1"/>
</dbReference>
<dbReference type="AlphaFoldDB" id="A0A6J6EZM3"/>
<sequence>MEGDRAAPDTMASMSERIHYDEFGLFHENAAEYGLPFDAPPVVRRESVSLADGRAVSALVWGETEPELVFVHGGSQNAHTWDTTIMALGRSAIAVDLPGHGHSDWRDDGAYSPANLADDVAVAVAALAPTARTVVGMSLGGLTSLQLAVRHAHLVRSLVMIDITPGVNASKTKAIIDFVSGPQSFPSFESLLERTIEHNPTRTISSLRRGILHNARQLDDGSWQWRYDRRGHGRSSTPPAMSGADAPAASTTSDAPAEAPALSPMWDDFGSVACPLVLVRGALSPVVDDDDVAEARRRRPDLVVHLVEGAGHSVQGDRPLELAELVAASLG</sequence>
<dbReference type="InterPro" id="IPR050228">
    <property type="entry name" value="Carboxylesterase_BioH"/>
</dbReference>
<name>A0A6J6EZM3_9ZZZZ</name>
<gene>
    <name evidence="3" type="ORF">UFOPK1493_03121</name>
</gene>
<evidence type="ECO:0000313" key="3">
    <source>
        <dbReference type="EMBL" id="CAB4581467.1"/>
    </source>
</evidence>
<feature type="domain" description="AB hydrolase-1" evidence="2">
    <location>
        <begin position="68"/>
        <end position="319"/>
    </location>
</feature>
<dbReference type="PRINTS" id="PR00111">
    <property type="entry name" value="ABHYDROLASE"/>
</dbReference>